<dbReference type="RefSeq" id="XP_012574239.1">
    <property type="nucleotide sequence ID" value="XM_012718785.1"/>
</dbReference>
<reference evidence="3" key="2">
    <citation type="submission" date="2025-08" db="UniProtKB">
        <authorList>
            <consortium name="RefSeq"/>
        </authorList>
    </citation>
    <scope>IDENTIFICATION</scope>
    <source>
        <tissue evidence="3">Etiolated seedlings</tissue>
    </source>
</reference>
<sequence>MAQTKQSARKNASPCTPPSSSSSYESVECSPSPPPRPTPPHTSSASPPSNTSQEILNLIPLSTFLPSLYTRPTPNFAQVPPHLRTQNTHPLRSMRVQSGIGTSKPLNPKPHYFIISDSKSDDSSDSCSPSAKPLTQPEPSTNTLIKTTPLATTPPPQHPSSTSAQAPSNTKPSTPSKSTLSFELSQSTPPHQKRRSINDIVTPPTKQNEPLSQPKPQTKIMKTKITMSIAQYLAQSSPHPQPSPQTHTKHSPSPQSSSPSTSSASESSPPSKKPKQTTPPLISPEKSKLFKEKWAQRPVEIGRVFVFDNLVVDDNVVQHHTDALGWTSFLKISESYYPDVVRAFYCNAKTFADKSLIISTIKGVEIKLTPNILASILQLPKEDPSVFGDH</sequence>
<feature type="compositionally biased region" description="Low complexity" evidence="1">
    <location>
        <begin position="41"/>
        <end position="52"/>
    </location>
</feature>
<organism evidence="2 3">
    <name type="scientific">Cicer arietinum</name>
    <name type="common">Chickpea</name>
    <name type="synonym">Garbanzo</name>
    <dbReference type="NCBI Taxonomy" id="3827"/>
    <lineage>
        <taxon>Eukaryota</taxon>
        <taxon>Viridiplantae</taxon>
        <taxon>Streptophyta</taxon>
        <taxon>Embryophyta</taxon>
        <taxon>Tracheophyta</taxon>
        <taxon>Spermatophyta</taxon>
        <taxon>Magnoliopsida</taxon>
        <taxon>eudicotyledons</taxon>
        <taxon>Gunneridae</taxon>
        <taxon>Pentapetalae</taxon>
        <taxon>rosids</taxon>
        <taxon>fabids</taxon>
        <taxon>Fabales</taxon>
        <taxon>Fabaceae</taxon>
        <taxon>Papilionoideae</taxon>
        <taxon>50 kb inversion clade</taxon>
        <taxon>NPAAA clade</taxon>
        <taxon>Hologalegina</taxon>
        <taxon>IRL clade</taxon>
        <taxon>Cicereae</taxon>
        <taxon>Cicer</taxon>
    </lineage>
</organism>
<reference evidence="2" key="1">
    <citation type="journal article" date="2013" name="Nat. Biotechnol.">
        <title>Draft genome sequence of chickpea (Cicer arietinum) provides a resource for trait improvement.</title>
        <authorList>
            <person name="Varshney R.K."/>
            <person name="Song C."/>
            <person name="Saxena R.K."/>
            <person name="Azam S."/>
            <person name="Yu S."/>
            <person name="Sharpe A.G."/>
            <person name="Cannon S."/>
            <person name="Baek J."/>
            <person name="Rosen B.D."/>
            <person name="Tar'an B."/>
            <person name="Millan T."/>
            <person name="Zhang X."/>
            <person name="Ramsay L.D."/>
            <person name="Iwata A."/>
            <person name="Wang Y."/>
            <person name="Nelson W."/>
            <person name="Farmer A.D."/>
            <person name="Gaur P.M."/>
            <person name="Soderlund C."/>
            <person name="Penmetsa R.V."/>
            <person name="Xu C."/>
            <person name="Bharti A.K."/>
            <person name="He W."/>
            <person name="Winter P."/>
            <person name="Zhao S."/>
            <person name="Hane J.K."/>
            <person name="Carrasquilla-Garcia N."/>
            <person name="Condie J.A."/>
            <person name="Upadhyaya H.D."/>
            <person name="Luo M.C."/>
            <person name="Thudi M."/>
            <person name="Gowda C.L."/>
            <person name="Singh N.P."/>
            <person name="Lichtenzveig J."/>
            <person name="Gali K.K."/>
            <person name="Rubio J."/>
            <person name="Nadarajan N."/>
            <person name="Dolezel J."/>
            <person name="Bansal K.C."/>
            <person name="Xu X."/>
            <person name="Edwards D."/>
            <person name="Zhang G."/>
            <person name="Kahl G."/>
            <person name="Gil J."/>
            <person name="Singh K.B."/>
            <person name="Datta S.K."/>
            <person name="Jackson S.A."/>
            <person name="Wang J."/>
            <person name="Cook D.R."/>
        </authorList>
    </citation>
    <scope>NUCLEOTIDE SEQUENCE [LARGE SCALE GENOMIC DNA]</scope>
    <source>
        <strain evidence="2">cv. CDC Frontier</strain>
    </source>
</reference>
<evidence type="ECO:0000313" key="3">
    <source>
        <dbReference type="RefSeq" id="XP_012574239.1"/>
    </source>
</evidence>
<feature type="region of interest" description="Disordered" evidence="1">
    <location>
        <begin position="235"/>
        <end position="287"/>
    </location>
</feature>
<gene>
    <name evidence="3" type="primary">LOC105852613</name>
</gene>
<feature type="compositionally biased region" description="Low complexity" evidence="1">
    <location>
        <begin position="18"/>
        <end position="30"/>
    </location>
</feature>
<proteinExistence type="predicted"/>
<feature type="compositionally biased region" description="Polar residues" evidence="1">
    <location>
        <begin position="1"/>
        <end position="10"/>
    </location>
</feature>
<feature type="compositionally biased region" description="Low complexity" evidence="1">
    <location>
        <begin position="159"/>
        <end position="181"/>
    </location>
</feature>
<keyword evidence="2" id="KW-1185">Reference proteome</keyword>
<feature type="region of interest" description="Disordered" evidence="1">
    <location>
        <begin position="73"/>
        <end position="92"/>
    </location>
</feature>
<protein>
    <submittedName>
        <fullName evidence="3">Proline-rich receptor-like protein kinase PERK9</fullName>
    </submittedName>
</protein>
<evidence type="ECO:0000256" key="1">
    <source>
        <dbReference type="SAM" id="MobiDB-lite"/>
    </source>
</evidence>
<evidence type="ECO:0000313" key="2">
    <source>
        <dbReference type="Proteomes" id="UP000087171"/>
    </source>
</evidence>
<feature type="region of interest" description="Disordered" evidence="1">
    <location>
        <begin position="1"/>
        <end position="54"/>
    </location>
</feature>
<name>A0A1S3EFU0_CICAR</name>
<dbReference type="OrthoDB" id="1454292at2759"/>
<feature type="compositionally biased region" description="Low complexity" evidence="1">
    <location>
        <begin position="251"/>
        <end position="280"/>
    </location>
</feature>
<dbReference type="Proteomes" id="UP000087171">
    <property type="component" value="Chromosome Ca7"/>
</dbReference>
<feature type="compositionally biased region" description="Polar residues" evidence="1">
    <location>
        <begin position="204"/>
        <end position="216"/>
    </location>
</feature>
<feature type="region of interest" description="Disordered" evidence="1">
    <location>
        <begin position="98"/>
        <end position="219"/>
    </location>
</feature>
<feature type="compositionally biased region" description="Pro residues" evidence="1">
    <location>
        <begin position="31"/>
        <end position="40"/>
    </location>
</feature>
<feature type="compositionally biased region" description="Polar residues" evidence="1">
    <location>
        <begin position="137"/>
        <end position="150"/>
    </location>
</feature>
<accession>A0A1S3EFU0</accession>
<dbReference type="AlphaFoldDB" id="A0A1S3EFU0"/>